<evidence type="ECO:0000259" key="8">
    <source>
        <dbReference type="PROSITE" id="PS50110"/>
    </source>
</evidence>
<evidence type="ECO:0000256" key="2">
    <source>
        <dbReference type="ARBA" id="ARBA00022500"/>
    </source>
</evidence>
<dbReference type="GO" id="GO:0008984">
    <property type="term" value="F:protein-glutamate methylesterase activity"/>
    <property type="evidence" value="ECO:0007669"/>
    <property type="project" value="UniProtKB-UniRule"/>
</dbReference>
<dbReference type="CDD" id="cd16432">
    <property type="entry name" value="CheB_Rec"/>
    <property type="match status" value="1"/>
</dbReference>
<feature type="active site" evidence="5 6">
    <location>
        <position position="298"/>
    </location>
</feature>
<dbReference type="InterPro" id="IPR008248">
    <property type="entry name" value="CheB-like"/>
</dbReference>
<comment type="PTM">
    <text evidence="5">Phosphorylated by CheA. Phosphorylation of the N-terminal regulatory domain activates the methylesterase activity.</text>
</comment>
<evidence type="ECO:0000256" key="3">
    <source>
        <dbReference type="ARBA" id="ARBA00022801"/>
    </source>
</evidence>
<feature type="active site" evidence="5 6">
    <location>
        <position position="175"/>
    </location>
</feature>
<feature type="active site" evidence="5 6">
    <location>
        <position position="202"/>
    </location>
</feature>
<keyword evidence="3 5" id="KW-0378">Hydrolase</keyword>
<dbReference type="HAMAP" id="MF_00099">
    <property type="entry name" value="CheB_chemtxs"/>
    <property type="match status" value="1"/>
</dbReference>
<dbReference type="Gene3D" id="3.40.50.180">
    <property type="entry name" value="Methylesterase CheB, C-terminal domain"/>
    <property type="match status" value="1"/>
</dbReference>
<dbReference type="SUPFAM" id="SSF52738">
    <property type="entry name" value="Methylesterase CheB, C-terminal domain"/>
    <property type="match status" value="1"/>
</dbReference>
<reference evidence="10 11" key="1">
    <citation type="submission" date="2019-06" db="EMBL/GenBank/DDBJ databases">
        <title>Genome sequence of Rhodobacteraceae bacterium D4M1.</title>
        <authorList>
            <person name="Cao J."/>
        </authorList>
    </citation>
    <scope>NUCLEOTIDE SEQUENCE [LARGE SCALE GENOMIC DNA]</scope>
    <source>
        <strain evidence="10 11">D4M1</strain>
        <plasmid evidence="11">pd4m1d</plasmid>
    </source>
</reference>
<dbReference type="EC" id="3.1.1.61" evidence="5"/>
<keyword evidence="2 5" id="KW-0145">Chemotaxis</keyword>
<accession>A0A5B8FJD0</accession>
<evidence type="ECO:0000313" key="11">
    <source>
        <dbReference type="Proteomes" id="UP000305888"/>
    </source>
</evidence>
<dbReference type="Pfam" id="PF01339">
    <property type="entry name" value="CheB_methylest"/>
    <property type="match status" value="1"/>
</dbReference>
<dbReference type="SUPFAM" id="SSF52172">
    <property type="entry name" value="CheY-like"/>
    <property type="match status" value="1"/>
</dbReference>
<dbReference type="InterPro" id="IPR035909">
    <property type="entry name" value="CheB_C"/>
</dbReference>
<geneLocation type="plasmid" evidence="11">
    <name>pd4m1d</name>
</geneLocation>
<keyword evidence="10" id="KW-0614">Plasmid</keyword>
<dbReference type="PANTHER" id="PTHR42872:SF6">
    <property type="entry name" value="PROTEIN-GLUTAMATE METHYLESTERASE_PROTEIN-GLUTAMINE GLUTAMINASE"/>
    <property type="match status" value="1"/>
</dbReference>
<dbReference type="OrthoDB" id="9793421at2"/>
<dbReference type="GO" id="GO:0005737">
    <property type="term" value="C:cytoplasm"/>
    <property type="evidence" value="ECO:0007669"/>
    <property type="project" value="UniProtKB-SubCell"/>
</dbReference>
<keyword evidence="5 7" id="KW-0597">Phosphoprotein</keyword>
<dbReference type="PROSITE" id="PS50110">
    <property type="entry name" value="RESPONSE_REGULATORY"/>
    <property type="match status" value="1"/>
</dbReference>
<dbReference type="PROSITE" id="PS50122">
    <property type="entry name" value="CHEB"/>
    <property type="match status" value="1"/>
</dbReference>
<gene>
    <name evidence="5" type="primary">cheB</name>
    <name evidence="10" type="ORF">FDP22_23040</name>
</gene>
<keyword evidence="11" id="KW-1185">Reference proteome</keyword>
<proteinExistence type="inferred from homology"/>
<dbReference type="InterPro" id="IPR001789">
    <property type="entry name" value="Sig_transdc_resp-reg_receiver"/>
</dbReference>
<dbReference type="InterPro" id="IPR000673">
    <property type="entry name" value="Sig_transdc_resp-reg_Me-estase"/>
</dbReference>
<sequence length="362" mass="37348">MMRGGRPIRVVVVDDSSLMRAMIRSALSGEGDIEVVGLAAHVGEGREMIRNLDPDVITLDVEMPGMSGLDFLEKIMTLRPTPVVMVSSLTARGTETALEALSIGAVDAIAKPDSPQATAAWGPLLRDVVRVAAAARVQRRAVRAPVARAAAAPPASARRPAAAPTGRRMVAIGASTGGVGALGQLFQVLGRRCALPILITQHMPAGYTERFAGRLATETGLDVAEGRDGEIMRAGMIRIAPGDRHMTVARSGAGLIVQVGGTEPVSGHCPSVDRLFHSVAQAAGEQALGVILTGMGRDGADGLLAMRQAGARCLGQSPDSCVVYGMPKAAMQLGAVAEELNIPALAERIAAQGSAGSARHAM</sequence>
<dbReference type="PIRSF" id="PIRSF000876">
    <property type="entry name" value="RR_chemtxs_CheB"/>
    <property type="match status" value="1"/>
</dbReference>
<evidence type="ECO:0000259" key="9">
    <source>
        <dbReference type="PROSITE" id="PS50122"/>
    </source>
</evidence>
<comment type="catalytic activity">
    <reaction evidence="5">
        <text>L-glutaminyl-[protein] + H2O = L-glutamyl-[protein] + NH4(+)</text>
        <dbReference type="Rhea" id="RHEA:16441"/>
        <dbReference type="Rhea" id="RHEA-COMP:10207"/>
        <dbReference type="Rhea" id="RHEA-COMP:10208"/>
        <dbReference type="ChEBI" id="CHEBI:15377"/>
        <dbReference type="ChEBI" id="CHEBI:28938"/>
        <dbReference type="ChEBI" id="CHEBI:29973"/>
        <dbReference type="ChEBI" id="CHEBI:30011"/>
        <dbReference type="EC" id="3.5.1.44"/>
    </reaction>
</comment>
<evidence type="ECO:0000256" key="4">
    <source>
        <dbReference type="ARBA" id="ARBA00048267"/>
    </source>
</evidence>
<keyword evidence="1 5" id="KW-0963">Cytoplasm</keyword>
<feature type="domain" description="Response regulatory" evidence="8">
    <location>
        <begin position="9"/>
        <end position="126"/>
    </location>
</feature>
<evidence type="ECO:0000256" key="5">
    <source>
        <dbReference type="HAMAP-Rule" id="MF_00099"/>
    </source>
</evidence>
<dbReference type="InterPro" id="IPR011006">
    <property type="entry name" value="CheY-like_superfamily"/>
</dbReference>
<dbReference type="Pfam" id="PF00072">
    <property type="entry name" value="Response_reg"/>
    <property type="match status" value="1"/>
</dbReference>
<dbReference type="AlphaFoldDB" id="A0A5B8FJD0"/>
<dbReference type="PANTHER" id="PTHR42872">
    <property type="entry name" value="PROTEIN-GLUTAMATE METHYLESTERASE/PROTEIN-GLUTAMINE GLUTAMINASE"/>
    <property type="match status" value="1"/>
</dbReference>
<feature type="modified residue" description="4-aspartylphosphate" evidence="5 7">
    <location>
        <position position="60"/>
    </location>
</feature>
<evidence type="ECO:0000256" key="1">
    <source>
        <dbReference type="ARBA" id="ARBA00022490"/>
    </source>
</evidence>
<evidence type="ECO:0000256" key="6">
    <source>
        <dbReference type="PROSITE-ProRule" id="PRU00050"/>
    </source>
</evidence>
<comment type="domain">
    <text evidence="5">Contains a C-terminal catalytic domain, and an N-terminal region which modulates catalytic activity.</text>
</comment>
<evidence type="ECO:0000256" key="7">
    <source>
        <dbReference type="PROSITE-ProRule" id="PRU00169"/>
    </source>
</evidence>
<evidence type="ECO:0000313" key="10">
    <source>
        <dbReference type="EMBL" id="QDL94751.1"/>
    </source>
</evidence>
<dbReference type="CDD" id="cd17541">
    <property type="entry name" value="REC_CheB-like"/>
    <property type="match status" value="1"/>
</dbReference>
<dbReference type="GO" id="GO:0050568">
    <property type="term" value="F:protein-glutamine glutaminase activity"/>
    <property type="evidence" value="ECO:0007669"/>
    <property type="project" value="UniProtKB-UniRule"/>
</dbReference>
<feature type="domain" description="CheB-type methylesterase" evidence="9">
    <location>
        <begin position="163"/>
        <end position="356"/>
    </location>
</feature>
<dbReference type="Proteomes" id="UP000305888">
    <property type="component" value="Plasmid pD4M1D"/>
</dbReference>
<comment type="catalytic activity">
    <reaction evidence="4 5">
        <text>[protein]-L-glutamate 5-O-methyl ester + H2O = L-glutamyl-[protein] + methanol + H(+)</text>
        <dbReference type="Rhea" id="RHEA:23236"/>
        <dbReference type="Rhea" id="RHEA-COMP:10208"/>
        <dbReference type="Rhea" id="RHEA-COMP:10311"/>
        <dbReference type="ChEBI" id="CHEBI:15377"/>
        <dbReference type="ChEBI" id="CHEBI:15378"/>
        <dbReference type="ChEBI" id="CHEBI:17790"/>
        <dbReference type="ChEBI" id="CHEBI:29973"/>
        <dbReference type="ChEBI" id="CHEBI:82795"/>
        <dbReference type="EC" id="3.1.1.61"/>
    </reaction>
</comment>
<dbReference type="GO" id="GO:0006935">
    <property type="term" value="P:chemotaxis"/>
    <property type="evidence" value="ECO:0007669"/>
    <property type="project" value="UniProtKB-UniRule"/>
</dbReference>
<dbReference type="SMART" id="SM00448">
    <property type="entry name" value="REC"/>
    <property type="match status" value="1"/>
</dbReference>
<dbReference type="Gene3D" id="3.40.50.2300">
    <property type="match status" value="1"/>
</dbReference>
<comment type="similarity">
    <text evidence="5">Belongs to the CheB family.</text>
</comment>
<name>A0A5B8FJD0_9RHOB</name>
<dbReference type="EMBL" id="CP040822">
    <property type="protein sequence ID" value="QDL94751.1"/>
    <property type="molecule type" value="Genomic_DNA"/>
</dbReference>
<dbReference type="KEGG" id="ppru:FDP22_23040"/>
<dbReference type="GO" id="GO:0000156">
    <property type="term" value="F:phosphorelay response regulator activity"/>
    <property type="evidence" value="ECO:0007669"/>
    <property type="project" value="InterPro"/>
</dbReference>
<organism evidence="10 11">
    <name type="scientific">Paroceanicella profunda</name>
    <dbReference type="NCBI Taxonomy" id="2579971"/>
    <lineage>
        <taxon>Bacteria</taxon>
        <taxon>Pseudomonadati</taxon>
        <taxon>Pseudomonadota</taxon>
        <taxon>Alphaproteobacteria</taxon>
        <taxon>Rhodobacterales</taxon>
        <taxon>Paracoccaceae</taxon>
        <taxon>Paroceanicella</taxon>
    </lineage>
</organism>
<dbReference type="NCBIfam" id="NF001965">
    <property type="entry name" value="PRK00742.1"/>
    <property type="match status" value="1"/>
</dbReference>
<comment type="subcellular location">
    <subcellularLocation>
        <location evidence="5">Cytoplasm</location>
    </subcellularLocation>
</comment>
<protein>
    <recommendedName>
        <fullName evidence="5">Protein-glutamate methylesterase/protein-glutamine glutaminase</fullName>
        <ecNumber evidence="5">3.1.1.61</ecNumber>
        <ecNumber evidence="5">3.5.1.44</ecNumber>
    </recommendedName>
</protein>
<dbReference type="EC" id="3.5.1.44" evidence="5"/>
<comment type="function">
    <text evidence="5">Involved in chemotaxis. Part of a chemotaxis signal transduction system that modulates chemotaxis in response to various stimuli. Catalyzes the demethylation of specific methylglutamate residues introduced into the chemoreceptors (methyl-accepting chemotaxis proteins or MCP) by CheR. Also mediates the irreversible deamidation of specific glutamine residues to glutamic acid.</text>
</comment>